<proteinExistence type="predicted"/>
<feature type="compositionally biased region" description="Basic and acidic residues" evidence="1">
    <location>
        <begin position="287"/>
        <end position="306"/>
    </location>
</feature>
<dbReference type="PANTHER" id="PTHR34502:SF6">
    <property type="entry name" value="DUF6594 DOMAIN-CONTAINING PROTEIN"/>
    <property type="match status" value="1"/>
</dbReference>
<feature type="region of interest" description="Disordered" evidence="1">
    <location>
        <begin position="1"/>
        <end position="491"/>
    </location>
</feature>
<accession>A0A6A5X0A1</accession>
<feature type="compositionally biased region" description="Low complexity" evidence="1">
    <location>
        <begin position="85"/>
        <end position="102"/>
    </location>
</feature>
<feature type="compositionally biased region" description="Low complexity" evidence="1">
    <location>
        <begin position="464"/>
        <end position="474"/>
    </location>
</feature>
<dbReference type="InterPro" id="IPR046529">
    <property type="entry name" value="DUF6594"/>
</dbReference>
<evidence type="ECO:0000313" key="4">
    <source>
        <dbReference type="EMBL" id="KAF2005901.1"/>
    </source>
</evidence>
<feature type="compositionally biased region" description="Pro residues" evidence="1">
    <location>
        <begin position="475"/>
        <end position="491"/>
    </location>
</feature>
<dbReference type="EMBL" id="ML977561">
    <property type="protein sequence ID" value="KAF2005901.1"/>
    <property type="molecule type" value="Genomic_DNA"/>
</dbReference>
<dbReference type="Pfam" id="PF20237">
    <property type="entry name" value="DUF6594"/>
    <property type="match status" value="1"/>
</dbReference>
<sequence>MTDRRASGDGLQRRARIHSPSADLPQGQSTSSAISSSSNPRKRPGRAKQTRNDSPQHPTPQWVDHSQPESSKAKEGSIAARERSGSGSPTSTTPSDSGPTLETSEETSEEETDVVGHPPKLSRIPERKDSKTSQHRRGSSASSADETTKFSRRPRNPQDGGIARHSAKQKHSSLRRRAESLADLQNPSLVSVLSAATQHTSTSSGSNSTITQQSYDNSHPMKRRPPKNKMRLQADRTPPSSSSMNSQPPAVFQYISESMASEQFRNDPPANDRHHPSPTSSGSYSSRDTDHEEVPSSEEGSIHDESPLTSPASARAPEYEESEYHGQSGSEAEESARESSPEPIHATPGSHQVTIDEASDEEGEEHDTTNSEGDDDSTDDHEEGPRPAHHLALERIAPLRIPSASSSRHSDPHTRRLRTQEQDLRDHVFQSPQPQRDFNFVGTPSTYPQPPASMYDSYPPPTASPTNPYTSPTNPYAPPTNPYAPPTNPYAPPTNPYASPTNPYTSTTNPYAPPTNPYALAHQGPGWPPAVPPVPYSPGDEGRFAMAPFSPQAQAPGGMVHMPQDLAHTQPPRYQPYSSGPDPSKTTVVGYELLADKLTEVSKQENATSTEGQVVPMYRKFEKLNHRILLHLQDEITELEEELRFIDESIAQGSPRGDAGQMHPASRRGEARYGGELHFKRTELLGRIYIKLGQYNQALSSYSNMLKNLDPAGEEDAQTYHNWLEKHAPIDRAEARFLEHKSDLLAVSRRKSAFAVGGVGLHQSFAIALPLILMLPLTSFAMIPGLLGRLFIIILIGSMEIYLVVSTELLRLMTIKEWTLCTCV</sequence>
<evidence type="ECO:0000313" key="5">
    <source>
        <dbReference type="Proteomes" id="UP000799779"/>
    </source>
</evidence>
<feature type="compositionally biased region" description="Basic and acidic residues" evidence="1">
    <location>
        <begin position="123"/>
        <end position="132"/>
    </location>
</feature>
<dbReference type="PANTHER" id="PTHR34502">
    <property type="entry name" value="DUF6594 DOMAIN-CONTAINING PROTEIN-RELATED"/>
    <property type="match status" value="1"/>
</dbReference>
<feature type="transmembrane region" description="Helical" evidence="2">
    <location>
        <begin position="786"/>
        <end position="805"/>
    </location>
</feature>
<feature type="compositionally biased region" description="Acidic residues" evidence="1">
    <location>
        <begin position="103"/>
        <end position="113"/>
    </location>
</feature>
<dbReference type="Proteomes" id="UP000799779">
    <property type="component" value="Unassembled WGS sequence"/>
</dbReference>
<keyword evidence="2" id="KW-0472">Membrane</keyword>
<feature type="domain" description="DUF6594" evidence="3">
    <location>
        <begin position="591"/>
        <end position="752"/>
    </location>
</feature>
<reference evidence="4" key="1">
    <citation type="journal article" date="2020" name="Stud. Mycol.">
        <title>101 Dothideomycetes genomes: a test case for predicting lifestyles and emergence of pathogens.</title>
        <authorList>
            <person name="Haridas S."/>
            <person name="Albert R."/>
            <person name="Binder M."/>
            <person name="Bloem J."/>
            <person name="Labutti K."/>
            <person name="Salamov A."/>
            <person name="Andreopoulos B."/>
            <person name="Baker S."/>
            <person name="Barry K."/>
            <person name="Bills G."/>
            <person name="Bluhm B."/>
            <person name="Cannon C."/>
            <person name="Castanera R."/>
            <person name="Culley D."/>
            <person name="Daum C."/>
            <person name="Ezra D."/>
            <person name="Gonzalez J."/>
            <person name="Henrissat B."/>
            <person name="Kuo A."/>
            <person name="Liang C."/>
            <person name="Lipzen A."/>
            <person name="Lutzoni F."/>
            <person name="Magnuson J."/>
            <person name="Mondo S."/>
            <person name="Nolan M."/>
            <person name="Ohm R."/>
            <person name="Pangilinan J."/>
            <person name="Park H.-J."/>
            <person name="Ramirez L."/>
            <person name="Alfaro M."/>
            <person name="Sun H."/>
            <person name="Tritt A."/>
            <person name="Yoshinaga Y."/>
            <person name="Zwiers L.-H."/>
            <person name="Turgeon B."/>
            <person name="Goodwin S."/>
            <person name="Spatafora J."/>
            <person name="Crous P."/>
            <person name="Grigoriev I."/>
        </authorList>
    </citation>
    <scope>NUCLEOTIDE SEQUENCE</scope>
    <source>
        <strain evidence="4">CBS 123094</strain>
    </source>
</reference>
<keyword evidence="2" id="KW-1133">Transmembrane helix</keyword>
<feature type="compositionally biased region" description="Polar residues" evidence="1">
    <location>
        <begin position="430"/>
        <end position="446"/>
    </location>
</feature>
<feature type="compositionally biased region" description="Low complexity" evidence="1">
    <location>
        <begin position="29"/>
        <end position="38"/>
    </location>
</feature>
<evidence type="ECO:0000256" key="2">
    <source>
        <dbReference type="SAM" id="Phobius"/>
    </source>
</evidence>
<feature type="compositionally biased region" description="Low complexity" evidence="1">
    <location>
        <begin position="277"/>
        <end position="286"/>
    </location>
</feature>
<protein>
    <recommendedName>
        <fullName evidence="3">DUF6594 domain-containing protein</fullName>
    </recommendedName>
</protein>
<gene>
    <name evidence="4" type="ORF">P154DRAFT_288311</name>
</gene>
<feature type="compositionally biased region" description="Low complexity" evidence="1">
    <location>
        <begin position="238"/>
        <end position="249"/>
    </location>
</feature>
<feature type="compositionally biased region" description="Acidic residues" evidence="1">
    <location>
        <begin position="372"/>
        <end position="382"/>
    </location>
</feature>
<keyword evidence="2" id="KW-0812">Transmembrane</keyword>
<dbReference type="AlphaFoldDB" id="A0A6A5X0A1"/>
<name>A0A6A5X0A1_9PLEO</name>
<feature type="compositionally biased region" description="Polar residues" evidence="1">
    <location>
        <begin position="183"/>
        <end position="196"/>
    </location>
</feature>
<organism evidence="4 5">
    <name type="scientific">Amniculicola lignicola CBS 123094</name>
    <dbReference type="NCBI Taxonomy" id="1392246"/>
    <lineage>
        <taxon>Eukaryota</taxon>
        <taxon>Fungi</taxon>
        <taxon>Dikarya</taxon>
        <taxon>Ascomycota</taxon>
        <taxon>Pezizomycotina</taxon>
        <taxon>Dothideomycetes</taxon>
        <taxon>Pleosporomycetidae</taxon>
        <taxon>Pleosporales</taxon>
        <taxon>Amniculicolaceae</taxon>
        <taxon>Amniculicola</taxon>
    </lineage>
</organism>
<dbReference type="OrthoDB" id="5416037at2759"/>
<evidence type="ECO:0000259" key="3">
    <source>
        <dbReference type="Pfam" id="PF20237"/>
    </source>
</evidence>
<feature type="compositionally biased region" description="Basic residues" evidence="1">
    <location>
        <begin position="220"/>
        <end position="230"/>
    </location>
</feature>
<feature type="compositionally biased region" description="Basic and acidic residues" evidence="1">
    <location>
        <begin position="71"/>
        <end position="84"/>
    </location>
</feature>
<feature type="compositionally biased region" description="Basic residues" evidence="1">
    <location>
        <begin position="40"/>
        <end position="49"/>
    </location>
</feature>
<feature type="compositionally biased region" description="Low complexity" evidence="1">
    <location>
        <begin position="197"/>
        <end position="214"/>
    </location>
</feature>
<keyword evidence="5" id="KW-1185">Reference proteome</keyword>
<feature type="compositionally biased region" description="Basic residues" evidence="1">
    <location>
        <begin position="165"/>
        <end position="175"/>
    </location>
</feature>
<feature type="compositionally biased region" description="Basic and acidic residues" evidence="1">
    <location>
        <begin position="408"/>
        <end position="428"/>
    </location>
</feature>
<evidence type="ECO:0000256" key="1">
    <source>
        <dbReference type="SAM" id="MobiDB-lite"/>
    </source>
</evidence>